<keyword evidence="2" id="KW-1185">Reference proteome</keyword>
<comment type="caution">
    <text evidence="1">The sequence shown here is derived from an EMBL/GenBank/DDBJ whole genome shotgun (WGS) entry which is preliminary data.</text>
</comment>
<gene>
    <name evidence="1" type="ORF">T03_16504</name>
</gene>
<sequence>MLSISFSFHPLPTTNICVITWSREVLDEVWFVYTQWRKSTAGSVSQRVRPWIWSGAVPQIIILLDKTCEYSRLRPN</sequence>
<evidence type="ECO:0000313" key="1">
    <source>
        <dbReference type="EMBL" id="KRY24727.1"/>
    </source>
</evidence>
<proteinExistence type="predicted"/>
<name>A0A0V1AIU3_TRIBR</name>
<accession>A0A0V1AIU3</accession>
<dbReference type="Proteomes" id="UP000054653">
    <property type="component" value="Unassembled WGS sequence"/>
</dbReference>
<dbReference type="AlphaFoldDB" id="A0A0V1AIU3"/>
<reference evidence="1 2" key="1">
    <citation type="submission" date="2015-01" db="EMBL/GenBank/DDBJ databases">
        <title>Evolution of Trichinella species and genotypes.</title>
        <authorList>
            <person name="Korhonen P.K."/>
            <person name="Edoardo P."/>
            <person name="Giuseppe L.R."/>
            <person name="Gasser R.B."/>
        </authorList>
    </citation>
    <scope>NUCLEOTIDE SEQUENCE [LARGE SCALE GENOMIC DNA]</scope>
    <source>
        <strain evidence="1">ISS120</strain>
    </source>
</reference>
<dbReference type="EMBL" id="JYDI01002844">
    <property type="protein sequence ID" value="KRY24727.1"/>
    <property type="molecule type" value="Genomic_DNA"/>
</dbReference>
<organism evidence="1 2">
    <name type="scientific">Trichinella britovi</name>
    <name type="common">Parasitic roundworm</name>
    <dbReference type="NCBI Taxonomy" id="45882"/>
    <lineage>
        <taxon>Eukaryota</taxon>
        <taxon>Metazoa</taxon>
        <taxon>Ecdysozoa</taxon>
        <taxon>Nematoda</taxon>
        <taxon>Enoplea</taxon>
        <taxon>Dorylaimia</taxon>
        <taxon>Trichinellida</taxon>
        <taxon>Trichinellidae</taxon>
        <taxon>Trichinella</taxon>
    </lineage>
</organism>
<protein>
    <submittedName>
        <fullName evidence="1">Uncharacterized protein</fullName>
    </submittedName>
</protein>
<evidence type="ECO:0000313" key="2">
    <source>
        <dbReference type="Proteomes" id="UP000054653"/>
    </source>
</evidence>